<keyword evidence="4" id="KW-1003">Cell membrane</keyword>
<dbReference type="Proteomes" id="UP000000503">
    <property type="component" value="Chromosome"/>
</dbReference>
<dbReference type="GO" id="GO:0005886">
    <property type="term" value="C:plasma membrane"/>
    <property type="evidence" value="ECO:0007669"/>
    <property type="project" value="UniProtKB-SubCell"/>
</dbReference>
<evidence type="ECO:0000256" key="6">
    <source>
        <dbReference type="ARBA" id="ARBA00023136"/>
    </source>
</evidence>
<evidence type="ECO:0000256" key="1">
    <source>
        <dbReference type="ARBA" id="ARBA00004193"/>
    </source>
</evidence>
<evidence type="ECO:0000259" key="9">
    <source>
        <dbReference type="Pfam" id="PF02608"/>
    </source>
</evidence>
<organism evidence="10 11">
    <name type="scientific">Gracilinema caldarium (strain ATCC 51460 / DSM 7334 / H1)</name>
    <name type="common">Treponema caldarium</name>
    <dbReference type="NCBI Taxonomy" id="744872"/>
    <lineage>
        <taxon>Bacteria</taxon>
        <taxon>Pseudomonadati</taxon>
        <taxon>Spirochaetota</taxon>
        <taxon>Spirochaetia</taxon>
        <taxon>Spirochaetales</taxon>
        <taxon>Breznakiellaceae</taxon>
        <taxon>Gracilinema</taxon>
    </lineage>
</organism>
<dbReference type="Gene3D" id="3.40.50.2300">
    <property type="match status" value="2"/>
</dbReference>
<comment type="similarity">
    <text evidence="2">Belongs to the BMP lipoprotein family.</text>
</comment>
<dbReference type="InterPro" id="IPR050957">
    <property type="entry name" value="BMP_lipoprotein"/>
</dbReference>
<dbReference type="EMBL" id="CP002868">
    <property type="protein sequence ID" value="AEJ20757.1"/>
    <property type="molecule type" value="Genomic_DNA"/>
</dbReference>
<dbReference type="RefSeq" id="WP_013970035.1">
    <property type="nucleotide sequence ID" value="NC_015732.1"/>
</dbReference>
<name>F8EZN3_GRAC1</name>
<accession>F8EZN3</accession>
<evidence type="ECO:0000256" key="4">
    <source>
        <dbReference type="ARBA" id="ARBA00022475"/>
    </source>
</evidence>
<evidence type="ECO:0000256" key="8">
    <source>
        <dbReference type="ARBA" id="ARBA00023288"/>
    </source>
</evidence>
<dbReference type="HOGENOM" id="CLU_038813_0_1_12"/>
<dbReference type="PANTHER" id="PTHR34296:SF2">
    <property type="entry name" value="ABC TRANSPORTER GUANOSINE-BINDING PROTEIN NUPN"/>
    <property type="match status" value="1"/>
</dbReference>
<dbReference type="PANTHER" id="PTHR34296">
    <property type="entry name" value="TRANSCRIPTIONAL ACTIVATOR PROTEIN MED"/>
    <property type="match status" value="1"/>
</dbReference>
<evidence type="ECO:0000256" key="5">
    <source>
        <dbReference type="ARBA" id="ARBA00022729"/>
    </source>
</evidence>
<dbReference type="Pfam" id="PF02608">
    <property type="entry name" value="Bmp"/>
    <property type="match status" value="1"/>
</dbReference>
<dbReference type="InterPro" id="IPR028082">
    <property type="entry name" value="Peripla_BP_I"/>
</dbReference>
<comment type="subcellular location">
    <subcellularLocation>
        <location evidence="1">Cell membrane</location>
        <topology evidence="1">Lipid-anchor</topology>
    </subcellularLocation>
</comment>
<evidence type="ECO:0000313" key="11">
    <source>
        <dbReference type="Proteomes" id="UP000000503"/>
    </source>
</evidence>
<dbReference type="InterPro" id="IPR003760">
    <property type="entry name" value="PnrA-like"/>
</dbReference>
<feature type="domain" description="ABC transporter substrate-binding protein PnrA-like" evidence="9">
    <location>
        <begin position="60"/>
        <end position="362"/>
    </location>
</feature>
<keyword evidence="5" id="KW-0732">Signal</keyword>
<dbReference type="SUPFAM" id="SSF53822">
    <property type="entry name" value="Periplasmic binding protein-like I"/>
    <property type="match status" value="1"/>
</dbReference>
<keyword evidence="7" id="KW-0564">Palmitate</keyword>
<keyword evidence="8 10" id="KW-0449">Lipoprotein</keyword>
<keyword evidence="3" id="KW-0813">Transport</keyword>
<evidence type="ECO:0000256" key="7">
    <source>
        <dbReference type="ARBA" id="ARBA00023139"/>
    </source>
</evidence>
<dbReference type="eggNOG" id="COG1744">
    <property type="taxonomic scope" value="Bacteria"/>
</dbReference>
<evidence type="ECO:0000256" key="2">
    <source>
        <dbReference type="ARBA" id="ARBA00008610"/>
    </source>
</evidence>
<evidence type="ECO:0000256" key="3">
    <source>
        <dbReference type="ARBA" id="ARBA00022448"/>
    </source>
</evidence>
<keyword evidence="11" id="KW-1185">Reference proteome</keyword>
<proteinExistence type="inferred from homology"/>
<sequence>MMTQRELQFISGLLRRSFNRSFAPFGGKAVLFCVLLAGSISLAFAGGSAEGSGNNKSGKSIVVFVPGVTSGSPIYEMLVAGVQKAVDEKSGTSLKVIEGGFNQAEWESKITSIAASGAYDLIISSNPAMPAICEAVAAKFPKQKFLLFDGQLAGNLQIYTLRYNQREQAFLAGYVAALVAQNAGTTQGGRGGSSGASSGTPKLGLIAGQEYPAMNTIILPGYLQGARAVDSNFSVDFRVVGNWYDADKGSELASSMIREGARVILPISGGANQGVVQAASDSGAKVVWFDVNGYGIKPGVVVGSAILRQDKAAYKKTKLYLEEKLPFGKAELVGVADGYVDFVDDDPLYVQTVNEPIRKRMADIVARFRNGTLSLREDGTELSK</sequence>
<dbReference type="AlphaFoldDB" id="F8EZN3"/>
<evidence type="ECO:0000313" key="10">
    <source>
        <dbReference type="EMBL" id="AEJ20757.1"/>
    </source>
</evidence>
<protein>
    <submittedName>
        <fullName evidence="10">Basic membrane lipoprotein</fullName>
    </submittedName>
</protein>
<gene>
    <name evidence="10" type="ordered locus">Spica_2659</name>
</gene>
<dbReference type="KEGG" id="scd:Spica_2659"/>
<keyword evidence="6" id="KW-0472">Membrane</keyword>
<reference evidence="11" key="1">
    <citation type="journal article" date="2013" name="Stand. Genomic Sci.">
        <title>Genome sequence of the thermophilic fresh-water bacterium Spirochaeta caldaria type strain (H1(T)), reclassification of Spirochaeta caldaria, Spirochaeta stenostrepta, and Spirochaeta zuelzerae in the genus Treponema as Treponema caldaria comb. nov., Treponema stenostrepta comb. nov., and Treponema zuelzerae comb. nov., and emendation of the genus Treponema.</title>
        <authorList>
            <person name="Abt B."/>
            <person name="Goker M."/>
            <person name="Scheuner C."/>
            <person name="Han C."/>
            <person name="Lu M."/>
            <person name="Misra M."/>
            <person name="Lapidus A."/>
            <person name="Nolan M."/>
            <person name="Lucas S."/>
            <person name="Hammon N."/>
            <person name="Deshpande S."/>
            <person name="Cheng J.F."/>
            <person name="Tapia R."/>
            <person name="Goodwin L.A."/>
            <person name="Pitluck S."/>
            <person name="Liolios K."/>
            <person name="Pagani I."/>
            <person name="Ivanova N."/>
            <person name="Mavromatis K."/>
            <person name="Mikhailova N."/>
            <person name="Huntemann M."/>
            <person name="Pati A."/>
            <person name="Chen A."/>
            <person name="Palaniappan K."/>
            <person name="Land M."/>
            <person name="Hauser L."/>
            <person name="Jeffries C.D."/>
            <person name="Rohde M."/>
            <person name="Spring S."/>
            <person name="Gronow S."/>
            <person name="Detter J.C."/>
            <person name="Bristow J."/>
            <person name="Eisen J.A."/>
            <person name="Markowitz V."/>
            <person name="Hugenholtz P."/>
            <person name="Kyrpides N.C."/>
            <person name="Woyke T."/>
            <person name="Klenk H.P."/>
        </authorList>
    </citation>
    <scope>NUCLEOTIDE SEQUENCE</scope>
    <source>
        <strain evidence="11">ATCC 51460 / DSM 7334 / H1</strain>
    </source>
</reference>
<dbReference type="STRING" id="744872.Spica_2659"/>